<sequence length="134" mass="14606">MEKTFKIPNVDKVIEEGKKAPTKFRNITLSSFDVEIPIEMCTASGWPSVSGDALKTLAGKVSADFDFIDDAECDFETTALEKIDEVPGTRGPKESEDTDISSYGTAYAAFGEGRRGGRLAMPLLLYVKFALLTL</sequence>
<name>A0A438E5J9_VITVI</name>
<dbReference type="AlphaFoldDB" id="A0A438E5J9"/>
<protein>
    <submittedName>
        <fullName evidence="1">DNA polymerase I A, chloroplastic/mitochondrial</fullName>
    </submittedName>
</protein>
<reference evidence="1 2" key="1">
    <citation type="journal article" date="2018" name="PLoS Genet.">
        <title>Population sequencing reveals clonal diversity and ancestral inbreeding in the grapevine cultivar Chardonnay.</title>
        <authorList>
            <person name="Roach M.J."/>
            <person name="Johnson D.L."/>
            <person name="Bohlmann J."/>
            <person name="van Vuuren H.J."/>
            <person name="Jones S.J."/>
            <person name="Pretorius I.S."/>
            <person name="Schmidt S.A."/>
            <person name="Borneman A.R."/>
        </authorList>
    </citation>
    <scope>NUCLEOTIDE SEQUENCE [LARGE SCALE GENOMIC DNA]</scope>
    <source>
        <strain evidence="2">cv. Chardonnay</strain>
        <tissue evidence="1">Leaf</tissue>
    </source>
</reference>
<proteinExistence type="predicted"/>
<dbReference type="EMBL" id="QGNW01001391">
    <property type="protein sequence ID" value="RVW42894.1"/>
    <property type="molecule type" value="Genomic_DNA"/>
</dbReference>
<evidence type="ECO:0000313" key="1">
    <source>
        <dbReference type="EMBL" id="RVW42894.1"/>
    </source>
</evidence>
<organism evidence="1 2">
    <name type="scientific">Vitis vinifera</name>
    <name type="common">Grape</name>
    <dbReference type="NCBI Taxonomy" id="29760"/>
    <lineage>
        <taxon>Eukaryota</taxon>
        <taxon>Viridiplantae</taxon>
        <taxon>Streptophyta</taxon>
        <taxon>Embryophyta</taxon>
        <taxon>Tracheophyta</taxon>
        <taxon>Spermatophyta</taxon>
        <taxon>Magnoliopsida</taxon>
        <taxon>eudicotyledons</taxon>
        <taxon>Gunneridae</taxon>
        <taxon>Pentapetalae</taxon>
        <taxon>rosids</taxon>
        <taxon>Vitales</taxon>
        <taxon>Vitaceae</taxon>
        <taxon>Viteae</taxon>
        <taxon>Vitis</taxon>
    </lineage>
</organism>
<dbReference type="Proteomes" id="UP000288805">
    <property type="component" value="Unassembled WGS sequence"/>
</dbReference>
<accession>A0A438E5J9</accession>
<evidence type="ECO:0000313" key="2">
    <source>
        <dbReference type="Proteomes" id="UP000288805"/>
    </source>
</evidence>
<comment type="caution">
    <text evidence="1">The sequence shown here is derived from an EMBL/GenBank/DDBJ whole genome shotgun (WGS) entry which is preliminary data.</text>
</comment>
<gene>
    <name evidence="1" type="primary">POLIA_2</name>
    <name evidence="1" type="ORF">CK203_083006</name>
</gene>